<feature type="compositionally biased region" description="Low complexity" evidence="1">
    <location>
        <begin position="291"/>
        <end position="310"/>
    </location>
</feature>
<feature type="compositionally biased region" description="Polar residues" evidence="1">
    <location>
        <begin position="533"/>
        <end position="544"/>
    </location>
</feature>
<dbReference type="Proteomes" id="UP000184300">
    <property type="component" value="Unassembled WGS sequence"/>
</dbReference>
<feature type="compositionally biased region" description="Polar residues" evidence="1">
    <location>
        <begin position="571"/>
        <end position="590"/>
    </location>
</feature>
<feature type="compositionally biased region" description="Low complexity" evidence="1">
    <location>
        <begin position="259"/>
        <end position="274"/>
    </location>
</feature>
<dbReference type="GeneID" id="34462645"/>
<evidence type="ECO:0000313" key="2">
    <source>
        <dbReference type="EMBL" id="OJJ85135.1"/>
    </source>
</evidence>
<name>A0A1L9VMK1_ASPGL</name>
<evidence type="ECO:0000256" key="1">
    <source>
        <dbReference type="SAM" id="MobiDB-lite"/>
    </source>
</evidence>
<proteinExistence type="predicted"/>
<feature type="compositionally biased region" description="Basic residues" evidence="1">
    <location>
        <begin position="249"/>
        <end position="258"/>
    </location>
</feature>
<feature type="compositionally biased region" description="Low complexity" evidence="1">
    <location>
        <begin position="507"/>
        <end position="532"/>
    </location>
</feature>
<accession>A0A1L9VMK1</accession>
<feature type="region of interest" description="Disordered" evidence="1">
    <location>
        <begin position="245"/>
        <end position="311"/>
    </location>
</feature>
<dbReference type="VEuPathDB" id="FungiDB:ASPGLDRAFT_46104"/>
<evidence type="ECO:0000313" key="3">
    <source>
        <dbReference type="Proteomes" id="UP000184300"/>
    </source>
</evidence>
<sequence>MALRLPTQAPPRRTTSYPHSQPSLAALSPSAPAQLPDDNNEESTQWVVFSPSQPSTIAPTRTASTERATGISRLSDFESFGGTQTRSVFELGEDDDDEEEEAEEQEQEEEPDNNNIDEQDDDGTELDSLDDGLHAFRAPSLADDEPPTAAQWDQDRQGTPAVLPTHDGLGSFQASSQTVQDQLWQHEQFNPQRRPELRLRRRSSVQRYLDMVAEQEQMTNAERERWQRIEKWRMEQSRLLLQEVERETRRRRRRRSSRASRTSEQTTSTQQQSQHRAVPSESMKNVPETASGRPSSQASSSGSTESGSDESLWKRITRKVIRDLMGIDDNVLSVLFGESLPDDPLNQELANATELDSYGLDDQNRWQPKLLQRIARELGVLVHQLCEQPGAFSTYLSMSNQIGNEYAGMPLERRTEEDAQTRPSRTRAPSTSLETSNNGGSMPSPHFSPTLPEPSGREHAAQWGIEEDDDRMAGTSESVLQQEKDYWESDLDVMMVFRYLRNRFGRSGNTTNNGSSNSSSATTTAPASTTASRISSHRQTQSQDASRRAAMIRQHHPLVAHAHSRSEAQTRRQSQHSAVHSGTGTGISSPILRQNFRHRPSSSCASHSAKLSNISSRRTMTGSSRNYWDIGGSVDSGSAIAPVGGAMGAWGDV</sequence>
<feature type="region of interest" description="Disordered" evidence="1">
    <location>
        <begin position="408"/>
        <end position="460"/>
    </location>
</feature>
<dbReference type="AlphaFoldDB" id="A0A1L9VMK1"/>
<feature type="compositionally biased region" description="Basic and acidic residues" evidence="1">
    <location>
        <begin position="411"/>
        <end position="420"/>
    </location>
</feature>
<dbReference type="EMBL" id="KV878895">
    <property type="protein sequence ID" value="OJJ85135.1"/>
    <property type="molecule type" value="Genomic_DNA"/>
</dbReference>
<feature type="region of interest" description="Disordered" evidence="1">
    <location>
        <begin position="1"/>
        <end position="201"/>
    </location>
</feature>
<feature type="compositionally biased region" description="Polar residues" evidence="1">
    <location>
        <begin position="421"/>
        <end position="441"/>
    </location>
</feature>
<gene>
    <name evidence="2" type="ORF">ASPGLDRAFT_46104</name>
</gene>
<feature type="compositionally biased region" description="Low complexity" evidence="1">
    <location>
        <begin position="20"/>
        <end position="36"/>
    </location>
</feature>
<feature type="region of interest" description="Disordered" evidence="1">
    <location>
        <begin position="507"/>
        <end position="590"/>
    </location>
</feature>
<organism evidence="2 3">
    <name type="scientific">Aspergillus glaucus CBS 516.65</name>
    <dbReference type="NCBI Taxonomy" id="1160497"/>
    <lineage>
        <taxon>Eukaryota</taxon>
        <taxon>Fungi</taxon>
        <taxon>Dikarya</taxon>
        <taxon>Ascomycota</taxon>
        <taxon>Pezizomycotina</taxon>
        <taxon>Eurotiomycetes</taxon>
        <taxon>Eurotiomycetidae</taxon>
        <taxon>Eurotiales</taxon>
        <taxon>Aspergillaceae</taxon>
        <taxon>Aspergillus</taxon>
        <taxon>Aspergillus subgen. Aspergillus</taxon>
    </lineage>
</organism>
<feature type="compositionally biased region" description="Polar residues" evidence="1">
    <location>
        <begin position="42"/>
        <end position="67"/>
    </location>
</feature>
<feature type="compositionally biased region" description="Acidic residues" evidence="1">
    <location>
        <begin position="91"/>
        <end position="130"/>
    </location>
</feature>
<keyword evidence="3" id="KW-1185">Reference proteome</keyword>
<feature type="compositionally biased region" description="Polar residues" evidence="1">
    <location>
        <begin position="172"/>
        <end position="191"/>
    </location>
</feature>
<dbReference type="OrthoDB" id="5402147at2759"/>
<dbReference type="RefSeq" id="XP_022401833.1">
    <property type="nucleotide sequence ID" value="XM_022546384.1"/>
</dbReference>
<protein>
    <submittedName>
        <fullName evidence="2">Uncharacterized protein</fullName>
    </submittedName>
</protein>
<reference evidence="3" key="1">
    <citation type="journal article" date="2017" name="Genome Biol.">
        <title>Comparative genomics reveals high biological diversity and specific adaptations in the industrially and medically important fungal genus Aspergillus.</title>
        <authorList>
            <person name="de Vries R.P."/>
            <person name="Riley R."/>
            <person name="Wiebenga A."/>
            <person name="Aguilar-Osorio G."/>
            <person name="Amillis S."/>
            <person name="Uchima C.A."/>
            <person name="Anderluh G."/>
            <person name="Asadollahi M."/>
            <person name="Askin M."/>
            <person name="Barry K."/>
            <person name="Battaglia E."/>
            <person name="Bayram O."/>
            <person name="Benocci T."/>
            <person name="Braus-Stromeyer S.A."/>
            <person name="Caldana C."/>
            <person name="Canovas D."/>
            <person name="Cerqueira G.C."/>
            <person name="Chen F."/>
            <person name="Chen W."/>
            <person name="Choi C."/>
            <person name="Clum A."/>
            <person name="Dos Santos R.A."/>
            <person name="Damasio A.R."/>
            <person name="Diallinas G."/>
            <person name="Emri T."/>
            <person name="Fekete E."/>
            <person name="Flipphi M."/>
            <person name="Freyberg S."/>
            <person name="Gallo A."/>
            <person name="Gournas C."/>
            <person name="Habgood R."/>
            <person name="Hainaut M."/>
            <person name="Harispe M.L."/>
            <person name="Henrissat B."/>
            <person name="Hilden K.S."/>
            <person name="Hope R."/>
            <person name="Hossain A."/>
            <person name="Karabika E."/>
            <person name="Karaffa L."/>
            <person name="Karanyi Z."/>
            <person name="Krasevec N."/>
            <person name="Kuo A."/>
            <person name="Kusch H."/>
            <person name="LaButti K."/>
            <person name="Lagendijk E.L."/>
            <person name="Lapidus A."/>
            <person name="Levasseur A."/>
            <person name="Lindquist E."/>
            <person name="Lipzen A."/>
            <person name="Logrieco A.F."/>
            <person name="MacCabe A."/>
            <person name="Maekelae M.R."/>
            <person name="Malavazi I."/>
            <person name="Melin P."/>
            <person name="Meyer V."/>
            <person name="Mielnichuk N."/>
            <person name="Miskei M."/>
            <person name="Molnar A.P."/>
            <person name="Mule G."/>
            <person name="Ngan C.Y."/>
            <person name="Orejas M."/>
            <person name="Orosz E."/>
            <person name="Ouedraogo J.P."/>
            <person name="Overkamp K.M."/>
            <person name="Park H.-S."/>
            <person name="Perrone G."/>
            <person name="Piumi F."/>
            <person name="Punt P.J."/>
            <person name="Ram A.F."/>
            <person name="Ramon A."/>
            <person name="Rauscher S."/>
            <person name="Record E."/>
            <person name="Riano-Pachon D.M."/>
            <person name="Robert V."/>
            <person name="Roehrig J."/>
            <person name="Ruller R."/>
            <person name="Salamov A."/>
            <person name="Salih N.S."/>
            <person name="Samson R.A."/>
            <person name="Sandor E."/>
            <person name="Sanguinetti M."/>
            <person name="Schuetze T."/>
            <person name="Sepcic K."/>
            <person name="Shelest E."/>
            <person name="Sherlock G."/>
            <person name="Sophianopoulou V."/>
            <person name="Squina F.M."/>
            <person name="Sun H."/>
            <person name="Susca A."/>
            <person name="Todd R.B."/>
            <person name="Tsang A."/>
            <person name="Unkles S.E."/>
            <person name="van de Wiele N."/>
            <person name="van Rossen-Uffink D."/>
            <person name="Oliveira J.V."/>
            <person name="Vesth T.C."/>
            <person name="Visser J."/>
            <person name="Yu J.-H."/>
            <person name="Zhou M."/>
            <person name="Andersen M.R."/>
            <person name="Archer D.B."/>
            <person name="Baker S.E."/>
            <person name="Benoit I."/>
            <person name="Brakhage A.A."/>
            <person name="Braus G.H."/>
            <person name="Fischer R."/>
            <person name="Frisvad J.C."/>
            <person name="Goldman G.H."/>
            <person name="Houbraken J."/>
            <person name="Oakley B."/>
            <person name="Pocsi I."/>
            <person name="Scazzocchio C."/>
            <person name="Seiboth B."/>
            <person name="vanKuyk P.A."/>
            <person name="Wortman J."/>
            <person name="Dyer P.S."/>
            <person name="Grigoriev I.V."/>
        </authorList>
    </citation>
    <scope>NUCLEOTIDE SEQUENCE [LARGE SCALE GENOMIC DNA]</scope>
    <source>
        <strain evidence="3">CBS 516.65</strain>
    </source>
</reference>